<evidence type="ECO:0000313" key="2">
    <source>
        <dbReference type="Proteomes" id="UP001239111"/>
    </source>
</evidence>
<protein>
    <submittedName>
        <fullName evidence="1">Uncharacterized protein</fullName>
    </submittedName>
</protein>
<gene>
    <name evidence="1" type="ORF">QAD02_010121</name>
</gene>
<name>A0ACC2NBW9_9HYME</name>
<dbReference type="Proteomes" id="UP001239111">
    <property type="component" value="Chromosome 4"/>
</dbReference>
<reference evidence="1" key="1">
    <citation type="submission" date="2023-04" db="EMBL/GenBank/DDBJ databases">
        <title>A chromosome-level genome assembly of the parasitoid wasp Eretmocerus hayati.</title>
        <authorList>
            <person name="Zhong Y."/>
            <person name="Liu S."/>
            <person name="Liu Y."/>
        </authorList>
    </citation>
    <scope>NUCLEOTIDE SEQUENCE</scope>
    <source>
        <strain evidence="1">ZJU_SS_LIU_2023</strain>
    </source>
</reference>
<keyword evidence="2" id="KW-1185">Reference proteome</keyword>
<proteinExistence type="predicted"/>
<evidence type="ECO:0000313" key="1">
    <source>
        <dbReference type="EMBL" id="KAJ8668458.1"/>
    </source>
</evidence>
<comment type="caution">
    <text evidence="1">The sequence shown here is derived from an EMBL/GenBank/DDBJ whole genome shotgun (WGS) entry which is preliminary data.</text>
</comment>
<dbReference type="EMBL" id="CM056744">
    <property type="protein sequence ID" value="KAJ8668458.1"/>
    <property type="molecule type" value="Genomic_DNA"/>
</dbReference>
<organism evidence="1 2">
    <name type="scientific">Eretmocerus hayati</name>
    <dbReference type="NCBI Taxonomy" id="131215"/>
    <lineage>
        <taxon>Eukaryota</taxon>
        <taxon>Metazoa</taxon>
        <taxon>Ecdysozoa</taxon>
        <taxon>Arthropoda</taxon>
        <taxon>Hexapoda</taxon>
        <taxon>Insecta</taxon>
        <taxon>Pterygota</taxon>
        <taxon>Neoptera</taxon>
        <taxon>Endopterygota</taxon>
        <taxon>Hymenoptera</taxon>
        <taxon>Apocrita</taxon>
        <taxon>Proctotrupomorpha</taxon>
        <taxon>Chalcidoidea</taxon>
        <taxon>Aphelinidae</taxon>
        <taxon>Aphelininae</taxon>
        <taxon>Eretmocerus</taxon>
    </lineage>
</organism>
<sequence>MMLCEGPPSKITLTEINHGILSIFAYSIYLETHTSLKRLEKNDSEHFREMSINVDVSLEYKSIENFTSNECDVTSPHARARLQLDYRNYYQNFRYDQSWTLKTKSGQVVKTSKRFIESKCPRWYEQLTNILGPKDYVDFDFEVVSQALHFLYHGEAPKMEKMAKELFLISKKFDFEDLNRLSEEEICNSLRLDIDDMIKNLIFAEEKRVISVKFRIINYIASQPAYLFDIPQFLQLEKSHPYLMQDILNVRMKMGVT</sequence>
<accession>A0ACC2NBW9</accession>